<evidence type="ECO:0000313" key="5">
    <source>
        <dbReference type="Proteomes" id="UP000264800"/>
    </source>
</evidence>
<evidence type="ECO:0000259" key="3">
    <source>
        <dbReference type="Pfam" id="PF00129"/>
    </source>
</evidence>
<dbReference type="InterPro" id="IPR011161">
    <property type="entry name" value="MHC_I-like_Ag-recog"/>
</dbReference>
<evidence type="ECO:0000313" key="4">
    <source>
        <dbReference type="Ensembl" id="ENSKMAP00000001760.1"/>
    </source>
</evidence>
<dbReference type="Pfam" id="PF00129">
    <property type="entry name" value="MHC_I"/>
    <property type="match status" value="1"/>
</dbReference>
<dbReference type="InterPro" id="IPR050208">
    <property type="entry name" value="MHC_class-I_related"/>
</dbReference>
<dbReference type="GeneTree" id="ENSGT01030000235153"/>
<dbReference type="SUPFAM" id="SSF54452">
    <property type="entry name" value="MHC antigen-recognition domain"/>
    <property type="match status" value="1"/>
</dbReference>
<proteinExistence type="predicted"/>
<dbReference type="AlphaFoldDB" id="A0A3Q2ZGG9"/>
<dbReference type="Ensembl" id="ENSKMAT00000001806.1">
    <property type="protein sequence ID" value="ENSKMAP00000001760.1"/>
    <property type="gene ID" value="ENSKMAG00000001405.1"/>
</dbReference>
<dbReference type="InterPro" id="IPR011162">
    <property type="entry name" value="MHC_I/II-like_Ag-recog"/>
</dbReference>
<protein>
    <recommendedName>
        <fullName evidence="3">MHC class I-like antigen recognition-like domain-containing protein</fullName>
    </recommendedName>
</protein>
<dbReference type="PANTHER" id="PTHR16675:SF237">
    <property type="entry name" value="MHC CLASS I ANTIGEN TRANSCRIPT VARIANT 1-RELATED"/>
    <property type="match status" value="1"/>
</dbReference>
<dbReference type="Gene3D" id="3.30.500.10">
    <property type="entry name" value="MHC class I-like antigen recognition-like"/>
    <property type="match status" value="1"/>
</dbReference>
<evidence type="ECO:0000256" key="1">
    <source>
        <dbReference type="ARBA" id="ARBA00023180"/>
    </source>
</evidence>
<dbReference type="GO" id="GO:0006955">
    <property type="term" value="P:immune response"/>
    <property type="evidence" value="ECO:0007669"/>
    <property type="project" value="TreeGrafter"/>
</dbReference>
<feature type="signal peptide" evidence="2">
    <location>
        <begin position="1"/>
        <end position="23"/>
    </location>
</feature>
<feature type="domain" description="MHC class I-like antigen recognition-like" evidence="3">
    <location>
        <begin position="21"/>
        <end position="70"/>
    </location>
</feature>
<evidence type="ECO:0000256" key="2">
    <source>
        <dbReference type="SAM" id="SignalP"/>
    </source>
</evidence>
<accession>A0A3Q2ZGG9</accession>
<reference evidence="4" key="2">
    <citation type="submission" date="2025-09" db="UniProtKB">
        <authorList>
            <consortium name="Ensembl"/>
        </authorList>
    </citation>
    <scope>IDENTIFICATION</scope>
</reference>
<keyword evidence="2" id="KW-0732">Signal</keyword>
<feature type="chain" id="PRO_5018791570" description="MHC class I-like antigen recognition-like domain-containing protein" evidence="2">
    <location>
        <begin position="24"/>
        <end position="93"/>
    </location>
</feature>
<organism evidence="4 5">
    <name type="scientific">Kryptolebias marmoratus</name>
    <name type="common">Mangrove killifish</name>
    <name type="synonym">Rivulus marmoratus</name>
    <dbReference type="NCBI Taxonomy" id="37003"/>
    <lineage>
        <taxon>Eukaryota</taxon>
        <taxon>Metazoa</taxon>
        <taxon>Chordata</taxon>
        <taxon>Craniata</taxon>
        <taxon>Vertebrata</taxon>
        <taxon>Euteleostomi</taxon>
        <taxon>Actinopterygii</taxon>
        <taxon>Neopterygii</taxon>
        <taxon>Teleostei</taxon>
        <taxon>Neoteleostei</taxon>
        <taxon>Acanthomorphata</taxon>
        <taxon>Ovalentaria</taxon>
        <taxon>Atherinomorphae</taxon>
        <taxon>Cyprinodontiformes</taxon>
        <taxon>Rivulidae</taxon>
        <taxon>Kryptolebias</taxon>
    </lineage>
</organism>
<keyword evidence="5" id="KW-1185">Reference proteome</keyword>
<dbReference type="GO" id="GO:0009897">
    <property type="term" value="C:external side of plasma membrane"/>
    <property type="evidence" value="ECO:0007669"/>
    <property type="project" value="TreeGrafter"/>
</dbReference>
<name>A0A3Q2ZGG9_KRYMA</name>
<dbReference type="PANTHER" id="PTHR16675">
    <property type="entry name" value="MHC CLASS I-RELATED"/>
    <property type="match status" value="1"/>
</dbReference>
<dbReference type="InterPro" id="IPR037055">
    <property type="entry name" value="MHC_I-like_Ag-recog_sf"/>
</dbReference>
<sequence length="93" mass="10892">MHVCLLLWLNSVIYSFFLSVTHSLKYFYTASSQIPNFPEFVVVGLVDEVQMFHYDSNTMKAEPKQDWMEEILCRCGGSDDSPNRRRLEPPTRK</sequence>
<keyword evidence="1" id="KW-0325">Glycoprotein</keyword>
<dbReference type="Proteomes" id="UP000264800">
    <property type="component" value="Unplaced"/>
</dbReference>
<reference evidence="4" key="1">
    <citation type="submission" date="2025-08" db="UniProtKB">
        <authorList>
            <consortium name="Ensembl"/>
        </authorList>
    </citation>
    <scope>IDENTIFICATION</scope>
</reference>
<dbReference type="GO" id="GO:0005615">
    <property type="term" value="C:extracellular space"/>
    <property type="evidence" value="ECO:0007669"/>
    <property type="project" value="TreeGrafter"/>
</dbReference>